<reference evidence="1 2" key="1">
    <citation type="submission" date="2023-09" db="EMBL/GenBank/DDBJ databases">
        <authorList>
            <person name="Rey-Velasco X."/>
        </authorList>
    </citation>
    <scope>NUCLEOTIDE SEQUENCE [LARGE SCALE GENOMIC DNA]</scope>
    <source>
        <strain evidence="1 2">F260</strain>
    </source>
</reference>
<organism evidence="1 2">
    <name type="scientific">Autumnicola lenta</name>
    <dbReference type="NCBI Taxonomy" id="3075593"/>
    <lineage>
        <taxon>Bacteria</taxon>
        <taxon>Pseudomonadati</taxon>
        <taxon>Bacteroidota</taxon>
        <taxon>Flavobacteriia</taxon>
        <taxon>Flavobacteriales</taxon>
        <taxon>Flavobacteriaceae</taxon>
        <taxon>Autumnicola</taxon>
    </lineage>
</organism>
<proteinExistence type="predicted"/>
<sequence length="313" mass="36649">MKKPIKYKLAFGFLLFGHILFGQEIGLNIHKTSLEQYLQIEKNLDSYRIPVASNSVLFNGQARPIEFIREEKIIPNLYSRYHFKAKDSTMMSVHYEWDEGYPGRVGMHSSKKEAVRRAMVEKFHNLKNNIIQIYGEPIEEVEEEFSNPKWVHPNSILQKIEKWYPNDSTEIELMTRLYKPRSGDTSKQNQEIHLSIRSSKIETTKTSFGHLISLSLDFLQSLNNKDITRSREFFSDSINNILTDEHLSTLIDKVDFKIESMMTRAHHLEMAGKEFAVFELRYKDESSSAPDKMIEIMFDCKNEIVGIRQTDRK</sequence>
<dbReference type="RefSeq" id="WP_311493587.1">
    <property type="nucleotide sequence ID" value="NZ_JAVRHO010000002.1"/>
</dbReference>
<accession>A0ABU3CHG7</accession>
<keyword evidence="2" id="KW-1185">Reference proteome</keyword>
<evidence type="ECO:0000313" key="2">
    <source>
        <dbReference type="Proteomes" id="UP001245285"/>
    </source>
</evidence>
<protein>
    <submittedName>
        <fullName evidence="1">Uncharacterized protein</fullName>
    </submittedName>
</protein>
<dbReference type="Proteomes" id="UP001245285">
    <property type="component" value="Unassembled WGS sequence"/>
</dbReference>
<dbReference type="EMBL" id="JAVRHO010000002">
    <property type="protein sequence ID" value="MDT0645430.1"/>
    <property type="molecule type" value="Genomic_DNA"/>
</dbReference>
<gene>
    <name evidence="1" type="ORF">RM545_01905</name>
</gene>
<name>A0ABU3CHG7_9FLAO</name>
<evidence type="ECO:0000313" key="1">
    <source>
        <dbReference type="EMBL" id="MDT0645430.1"/>
    </source>
</evidence>
<comment type="caution">
    <text evidence="1">The sequence shown here is derived from an EMBL/GenBank/DDBJ whole genome shotgun (WGS) entry which is preliminary data.</text>
</comment>